<sequence>MHSTQILKTADFVFMVQDQEVEFTDLIPNFSVLSRLGIVSQQPSDGIGASNLIMACVTEFYNFYRHQNDFFTYPDYFSFQTSNISIDYSYFDIWPSHKNLQVERKPEKILRALNDHGIDILLVPYREPTDHVFEPATLSSAKRRIQKCFLYNTENKLPDHNFTIKRQTAPFYDSVLTVINSISDPVFRSQFLNQWREQVHPNGETIEAYCQVSMDEALKFLPF</sequence>
<gene>
    <name evidence="1" type="ORF">METZ01_LOCUS177010</name>
</gene>
<protein>
    <submittedName>
        <fullName evidence="1">Uncharacterized protein</fullName>
    </submittedName>
</protein>
<dbReference type="EMBL" id="UINC01034000">
    <property type="protein sequence ID" value="SVB24156.1"/>
    <property type="molecule type" value="Genomic_DNA"/>
</dbReference>
<evidence type="ECO:0000313" key="1">
    <source>
        <dbReference type="EMBL" id="SVB24156.1"/>
    </source>
</evidence>
<dbReference type="AlphaFoldDB" id="A0A382CDI3"/>
<proteinExistence type="predicted"/>
<reference evidence="1" key="1">
    <citation type="submission" date="2018-05" db="EMBL/GenBank/DDBJ databases">
        <authorList>
            <person name="Lanie J.A."/>
            <person name="Ng W.-L."/>
            <person name="Kazmierczak K.M."/>
            <person name="Andrzejewski T.M."/>
            <person name="Davidsen T.M."/>
            <person name="Wayne K.J."/>
            <person name="Tettelin H."/>
            <person name="Glass J.I."/>
            <person name="Rusch D."/>
            <person name="Podicherti R."/>
            <person name="Tsui H.-C.T."/>
            <person name="Winkler M.E."/>
        </authorList>
    </citation>
    <scope>NUCLEOTIDE SEQUENCE</scope>
</reference>
<accession>A0A382CDI3</accession>
<name>A0A382CDI3_9ZZZZ</name>
<organism evidence="1">
    <name type="scientific">marine metagenome</name>
    <dbReference type="NCBI Taxonomy" id="408172"/>
    <lineage>
        <taxon>unclassified sequences</taxon>
        <taxon>metagenomes</taxon>
        <taxon>ecological metagenomes</taxon>
    </lineage>
</organism>